<dbReference type="PANTHER" id="PTHR30578:SF0">
    <property type="entry name" value="ION-TRANSLOCATING OXIDOREDUCTASE COMPLEX SUBUNIT D"/>
    <property type="match status" value="1"/>
</dbReference>
<comment type="cofactor">
    <cofactor evidence="10">
        <name>FMN</name>
        <dbReference type="ChEBI" id="CHEBI:58210"/>
    </cofactor>
</comment>
<feature type="transmembrane region" description="Helical" evidence="10">
    <location>
        <begin position="69"/>
        <end position="89"/>
    </location>
</feature>
<protein>
    <recommendedName>
        <fullName evidence="10">Ion-translocating oxidoreductase complex subunit D</fullName>
        <ecNumber evidence="10">7.-.-.-</ecNumber>
    </recommendedName>
    <alternativeName>
        <fullName evidence="10">Rnf electron transport complex subunit D</fullName>
    </alternativeName>
</protein>
<proteinExistence type="inferred from homology"/>
<evidence type="ECO:0000313" key="12">
    <source>
        <dbReference type="Proteomes" id="UP001156870"/>
    </source>
</evidence>
<dbReference type="GO" id="GO:0055085">
    <property type="term" value="P:transmembrane transport"/>
    <property type="evidence" value="ECO:0007669"/>
    <property type="project" value="InterPro"/>
</dbReference>
<dbReference type="Proteomes" id="UP001156870">
    <property type="component" value="Unassembled WGS sequence"/>
</dbReference>
<comment type="subunit">
    <text evidence="10">The complex is composed of six subunits: RnfA, RnfB, RnfC, RnfD, RnfE and RnfG.</text>
</comment>
<dbReference type="PANTHER" id="PTHR30578">
    <property type="entry name" value="ELECTRON TRANSPORT COMPLEX PROTEIN RNFD"/>
    <property type="match status" value="1"/>
</dbReference>
<evidence type="ECO:0000256" key="9">
    <source>
        <dbReference type="ARBA" id="ARBA00023136"/>
    </source>
</evidence>
<feature type="transmembrane region" description="Helical" evidence="10">
    <location>
        <begin position="44"/>
        <end position="62"/>
    </location>
</feature>
<keyword evidence="1 10" id="KW-0813">Transport</keyword>
<comment type="caution">
    <text evidence="11">The sequence shown here is derived from an EMBL/GenBank/DDBJ whole genome shotgun (WGS) entry which is preliminary data.</text>
</comment>
<keyword evidence="7 10" id="KW-0249">Electron transport</keyword>
<feature type="transmembrane region" description="Helical" evidence="10">
    <location>
        <begin position="20"/>
        <end position="38"/>
    </location>
</feature>
<evidence type="ECO:0000256" key="8">
    <source>
        <dbReference type="ARBA" id="ARBA00022989"/>
    </source>
</evidence>
<organism evidence="11 12">
    <name type="scientific">Marinibactrum halimedae</name>
    <dbReference type="NCBI Taxonomy" id="1444977"/>
    <lineage>
        <taxon>Bacteria</taxon>
        <taxon>Pseudomonadati</taxon>
        <taxon>Pseudomonadota</taxon>
        <taxon>Gammaproteobacteria</taxon>
        <taxon>Cellvibrionales</taxon>
        <taxon>Cellvibrionaceae</taxon>
        <taxon>Marinibactrum</taxon>
    </lineage>
</organism>
<evidence type="ECO:0000256" key="4">
    <source>
        <dbReference type="ARBA" id="ARBA00022643"/>
    </source>
</evidence>
<dbReference type="RefSeq" id="WP_232594946.1">
    <property type="nucleotide sequence ID" value="NZ_BSPD01000061.1"/>
</dbReference>
<evidence type="ECO:0000256" key="2">
    <source>
        <dbReference type="ARBA" id="ARBA00022553"/>
    </source>
</evidence>
<dbReference type="GO" id="GO:0005886">
    <property type="term" value="C:plasma membrane"/>
    <property type="evidence" value="ECO:0007669"/>
    <property type="project" value="UniProtKB-SubCell"/>
</dbReference>
<feature type="transmembrane region" description="Helical" evidence="10">
    <location>
        <begin position="207"/>
        <end position="229"/>
    </location>
</feature>
<comment type="subcellular location">
    <subcellularLocation>
        <location evidence="10">Cell inner membrane</location>
        <topology evidence="10">Multi-pass membrane protein</topology>
    </subcellularLocation>
</comment>
<dbReference type="InterPro" id="IPR004338">
    <property type="entry name" value="NqrB/RnfD"/>
</dbReference>
<feature type="transmembrane region" description="Helical" evidence="10">
    <location>
        <begin position="295"/>
        <end position="312"/>
    </location>
</feature>
<keyword evidence="5 10" id="KW-0812">Transmembrane</keyword>
<evidence type="ECO:0000256" key="7">
    <source>
        <dbReference type="ARBA" id="ARBA00022982"/>
    </source>
</evidence>
<keyword evidence="12" id="KW-1185">Reference proteome</keyword>
<keyword evidence="3 10" id="KW-0285">Flavoprotein</keyword>
<dbReference type="NCBIfam" id="NF002011">
    <property type="entry name" value="PRK00816.1"/>
    <property type="match status" value="1"/>
</dbReference>
<keyword evidence="6 10" id="KW-1278">Translocase</keyword>
<evidence type="ECO:0000256" key="5">
    <source>
        <dbReference type="ARBA" id="ARBA00022692"/>
    </source>
</evidence>
<sequence length="360" mass="39297">MALIKQSSPHTRGQTDTTKIMQTVILATIPGILTLTYFFGIGTFINLILASAFCLIIEASVLKVRRRPVGFFLKDYSALVTAVLLGVALPPYCPWWIIFIGSLFAIGIAKQLYGGLGYNPFNPAMVGYVVLLISFPVEMTRWPAPTSILTDSQSLPGLTDALSLVFGFASPVLLDGYTGATPLDAFKQNTGLMADNLYASQAIFREAHFAGAGWEWVNVAFLLGGLFLLYRKVFTWHAPIAMLASLGFCALIFYDGGSNTSGASPLLHWFSGATMLGAFFIITDPVSSAVSNKGRLIYGGCIGIIIYVIRQWGNYPDAVAFAVLLMNFAAPFIDYYTLPRTYGHTQSRRATDKIDTSQRR</sequence>
<feature type="transmembrane region" description="Helical" evidence="10">
    <location>
        <begin position="236"/>
        <end position="254"/>
    </location>
</feature>
<feature type="modified residue" description="FMN phosphoryl threonine" evidence="10">
    <location>
        <position position="181"/>
    </location>
</feature>
<dbReference type="EMBL" id="BSPD01000061">
    <property type="protein sequence ID" value="GLS26794.1"/>
    <property type="molecule type" value="Genomic_DNA"/>
</dbReference>
<dbReference type="NCBIfam" id="TIGR01946">
    <property type="entry name" value="rnfD"/>
    <property type="match status" value="1"/>
</dbReference>
<keyword evidence="9 10" id="KW-0472">Membrane</keyword>
<feature type="transmembrane region" description="Helical" evidence="10">
    <location>
        <begin position="318"/>
        <end position="338"/>
    </location>
</feature>
<comment type="function">
    <text evidence="10">Part of a membrane-bound complex that couples electron transfer with translocation of ions across the membrane.</text>
</comment>
<dbReference type="EC" id="7.-.-.-" evidence="10"/>
<accession>A0AA37WM34</accession>
<dbReference type="GO" id="GO:0022900">
    <property type="term" value="P:electron transport chain"/>
    <property type="evidence" value="ECO:0007669"/>
    <property type="project" value="UniProtKB-UniRule"/>
</dbReference>
<keyword evidence="10" id="KW-0997">Cell inner membrane</keyword>
<evidence type="ECO:0000256" key="3">
    <source>
        <dbReference type="ARBA" id="ARBA00022630"/>
    </source>
</evidence>
<feature type="transmembrane region" description="Helical" evidence="10">
    <location>
        <begin position="266"/>
        <end position="283"/>
    </location>
</feature>
<evidence type="ECO:0000313" key="11">
    <source>
        <dbReference type="EMBL" id="GLS26794.1"/>
    </source>
</evidence>
<dbReference type="AlphaFoldDB" id="A0AA37WM34"/>
<keyword evidence="4 10" id="KW-0288">FMN</keyword>
<keyword evidence="10" id="KW-1003">Cell membrane</keyword>
<dbReference type="InterPro" id="IPR011303">
    <property type="entry name" value="RnfD_bac"/>
</dbReference>
<gene>
    <name evidence="10" type="primary">rnfD</name>
    <name evidence="11" type="ORF">GCM10007877_25130</name>
</gene>
<keyword evidence="8 10" id="KW-1133">Transmembrane helix</keyword>
<comment type="similarity">
    <text evidence="10">Belongs to the NqrB/RnfD family.</text>
</comment>
<name>A0AA37WM34_9GAMM</name>
<evidence type="ECO:0000256" key="10">
    <source>
        <dbReference type="HAMAP-Rule" id="MF_00462"/>
    </source>
</evidence>
<reference evidence="11 12" key="1">
    <citation type="journal article" date="2014" name="Int. J. Syst. Evol. Microbiol.">
        <title>Complete genome sequence of Corynebacterium casei LMG S-19264T (=DSM 44701T), isolated from a smear-ripened cheese.</title>
        <authorList>
            <consortium name="US DOE Joint Genome Institute (JGI-PGF)"/>
            <person name="Walter F."/>
            <person name="Albersmeier A."/>
            <person name="Kalinowski J."/>
            <person name="Ruckert C."/>
        </authorList>
    </citation>
    <scope>NUCLEOTIDE SEQUENCE [LARGE SCALE GENOMIC DNA]</scope>
    <source>
        <strain evidence="11 12">NBRC 110095</strain>
    </source>
</reference>
<dbReference type="Pfam" id="PF03116">
    <property type="entry name" value="NQR2_RnfD_RnfE"/>
    <property type="match status" value="1"/>
</dbReference>
<evidence type="ECO:0000256" key="1">
    <source>
        <dbReference type="ARBA" id="ARBA00022448"/>
    </source>
</evidence>
<keyword evidence="2 10" id="KW-0597">Phosphoprotein</keyword>
<dbReference type="HAMAP" id="MF_00462">
    <property type="entry name" value="RsxD_RnfD"/>
    <property type="match status" value="1"/>
</dbReference>
<evidence type="ECO:0000256" key="6">
    <source>
        <dbReference type="ARBA" id="ARBA00022967"/>
    </source>
</evidence>